<evidence type="ECO:0000256" key="5">
    <source>
        <dbReference type="ARBA" id="ARBA00022968"/>
    </source>
</evidence>
<dbReference type="GO" id="GO:0006493">
    <property type="term" value="P:protein O-linked glycosylation"/>
    <property type="evidence" value="ECO:0007669"/>
    <property type="project" value="TreeGrafter"/>
</dbReference>
<dbReference type="Pfam" id="PF00652">
    <property type="entry name" value="Ricin_B_lectin"/>
    <property type="match status" value="1"/>
</dbReference>
<dbReference type="SUPFAM" id="SSF49562">
    <property type="entry name" value="C2 domain (Calcium/lipid-binding domain, CaLB)"/>
    <property type="match status" value="1"/>
</dbReference>
<dbReference type="InterPro" id="IPR001173">
    <property type="entry name" value="Glyco_trans_2-like"/>
</dbReference>
<keyword evidence="9 11" id="KW-1015">Disulfide bond</keyword>
<dbReference type="OrthoDB" id="6159198at2759"/>
<dbReference type="InterPro" id="IPR045885">
    <property type="entry name" value="GalNAc-T"/>
</dbReference>
<dbReference type="InterPro" id="IPR029044">
    <property type="entry name" value="Nucleotide-diphossugar_trans"/>
</dbReference>
<keyword evidence="11" id="KW-0464">Manganese</keyword>
<dbReference type="Pfam" id="PF00168">
    <property type="entry name" value="C2"/>
    <property type="match status" value="1"/>
</dbReference>
<dbReference type="PANTHER" id="PTHR11675">
    <property type="entry name" value="N-ACETYLGALACTOSAMINYLTRANSFERASE"/>
    <property type="match status" value="1"/>
</dbReference>
<evidence type="ECO:0000256" key="6">
    <source>
        <dbReference type="ARBA" id="ARBA00022989"/>
    </source>
</evidence>
<dbReference type="PANTHER" id="PTHR11675:SF134">
    <property type="entry name" value="N-ACETYLGALACTOSAMINYLTRANSFERASE 4-RELATED"/>
    <property type="match status" value="1"/>
</dbReference>
<keyword evidence="7 11" id="KW-0333">Golgi apparatus</keyword>
<comment type="pathway">
    <text evidence="11">Protein modification; protein glycosylation.</text>
</comment>
<keyword evidence="11" id="KW-0328">Glycosyltransferase</keyword>
<dbReference type="PROSITE" id="PS50004">
    <property type="entry name" value="C2"/>
    <property type="match status" value="1"/>
</dbReference>
<feature type="transmembrane region" description="Helical" evidence="11">
    <location>
        <begin position="271"/>
        <end position="289"/>
    </location>
</feature>
<keyword evidence="6 11" id="KW-1133">Transmembrane helix</keyword>
<evidence type="ECO:0000256" key="2">
    <source>
        <dbReference type="ARBA" id="ARBA00005680"/>
    </source>
</evidence>
<keyword evidence="5" id="KW-0735">Signal-anchor</keyword>
<keyword evidence="10" id="KW-0325">Glycoprotein</keyword>
<dbReference type="FunFam" id="3.90.550.10:FF:000029">
    <property type="entry name" value="Polypeptide N-acetylgalactosaminyltransferase"/>
    <property type="match status" value="1"/>
</dbReference>
<evidence type="ECO:0000256" key="10">
    <source>
        <dbReference type="ARBA" id="ARBA00023180"/>
    </source>
</evidence>
<dbReference type="SMART" id="SM00458">
    <property type="entry name" value="RICIN"/>
    <property type="match status" value="1"/>
</dbReference>
<dbReference type="InterPro" id="IPR000772">
    <property type="entry name" value="Ricin_B_lectin"/>
</dbReference>
<evidence type="ECO:0000313" key="12">
    <source>
        <dbReference type="EMBL" id="CAD7225696.1"/>
    </source>
</evidence>
<organism evidence="12">
    <name type="scientific">Cyprideis torosa</name>
    <dbReference type="NCBI Taxonomy" id="163714"/>
    <lineage>
        <taxon>Eukaryota</taxon>
        <taxon>Metazoa</taxon>
        <taxon>Ecdysozoa</taxon>
        <taxon>Arthropoda</taxon>
        <taxon>Crustacea</taxon>
        <taxon>Oligostraca</taxon>
        <taxon>Ostracoda</taxon>
        <taxon>Podocopa</taxon>
        <taxon>Podocopida</taxon>
        <taxon>Cytherocopina</taxon>
        <taxon>Cytheroidea</taxon>
        <taxon>Cytherideidae</taxon>
        <taxon>Cyprideis</taxon>
    </lineage>
</organism>
<proteinExistence type="inferred from homology"/>
<evidence type="ECO:0000256" key="1">
    <source>
        <dbReference type="ARBA" id="ARBA00004323"/>
    </source>
</evidence>
<evidence type="ECO:0000256" key="9">
    <source>
        <dbReference type="ARBA" id="ARBA00023157"/>
    </source>
</evidence>
<dbReference type="PROSITE" id="PS50231">
    <property type="entry name" value="RICIN_B_LECTIN"/>
    <property type="match status" value="1"/>
</dbReference>
<comment type="similarity">
    <text evidence="2 11">Belongs to the glycosyltransferase 2 family. GalNAc-T subfamily.</text>
</comment>
<dbReference type="InterPro" id="IPR035892">
    <property type="entry name" value="C2_domain_sf"/>
</dbReference>
<dbReference type="UniPathway" id="UPA00378"/>
<evidence type="ECO:0000256" key="8">
    <source>
        <dbReference type="ARBA" id="ARBA00023136"/>
    </source>
</evidence>
<protein>
    <recommendedName>
        <fullName evidence="11">Polypeptide N-acetylgalactosaminyltransferase</fullName>
        <ecNumber evidence="11">2.4.1.-</ecNumber>
    </recommendedName>
    <alternativeName>
        <fullName evidence="11">Protein-UDP acetylgalactosaminyltransferase</fullName>
    </alternativeName>
</protein>
<dbReference type="InterPro" id="IPR035992">
    <property type="entry name" value="Ricin_B-like_lectins"/>
</dbReference>
<dbReference type="SUPFAM" id="SSF53448">
    <property type="entry name" value="Nucleotide-diphospho-sugar transferases"/>
    <property type="match status" value="1"/>
</dbReference>
<dbReference type="GO" id="GO:0030246">
    <property type="term" value="F:carbohydrate binding"/>
    <property type="evidence" value="ECO:0007669"/>
    <property type="project" value="UniProtKB-KW"/>
</dbReference>
<dbReference type="Gene3D" id="3.90.550.10">
    <property type="entry name" value="Spore Coat Polysaccharide Biosynthesis Protein SpsA, Chain A"/>
    <property type="match status" value="1"/>
</dbReference>
<comment type="cofactor">
    <cofactor evidence="11">
        <name>Mn(2+)</name>
        <dbReference type="ChEBI" id="CHEBI:29035"/>
    </cofactor>
</comment>
<sequence>MASAAIPEEEKTQTDRWRERAMLGNLPPDFLTVTLTTEQQQMNNDHMTALAMQYRRRTPAPKLTINVAMARLTKNYGFLATRMDPYVRLTVGQVVYETRTHVNGARNPRWNQVVRCAVHHGLESINVEVYDERNFSQDELIAWANIPIPMERLQQGEVVDDWYALSGKQGEGQEGMINLGFQYGAEPDMATHVPVLLGGPAPMVVYPSVYPPQQPYYGVDPRQPRVMVDPTPITQAMPPTALSDADVKEMRSVSSLLACEEEANRSGKAKLFLEWAAIILGALFIVLILRQLTTRAPVSFDLDSIRGSFWKRHPPAFNTEFVDWHDHAQIEADLKRVGEGEQGQASSKVDGPEKDALYKANGFNGYASDQIALDRSLKDIRHPKCQSKLYRKYLPTVSVIVPFHNEHKSTLLRTAASVWNRAPKGHVKEIILVDDGSTKEFSKNWLDNYMAETYPGVGRVIHLDERYGLITARLEGAKVATADVLLFLDSHVEANINYLPPLLDPIAADIRTVVCPFIDVIDFENFQYRAQDEGARGAFDWEFYYKRLPLLPRDKENMPEPFESPVMAGGLFAISREFFWELGGYDPGLMIWGAEQYELSFKIWQCGGRMVDAPCSRIGHIYRKFAPFPNPGKGDFVGRNHKRVMEVWMDDYSRFVYKRKPHWRKIDTGNLTAQRAVRERLHCKSFRWFMENVAFDLPRHYPMVEPENFLEGEIRSELSPAVCVDTKNRGHNERIQIDRCLKDDPEVGGMQQFAFSWHKDIRVKGKTLCFDVSAYNTKAPVLLYNCHGQKGNQYWRYDKAKRRVLHGQYEKDCLDHNPSTKELFVAPCSDAPTQRWMVEHINQAFIDKYWENPEKVLDDMAQKAAEGVLS</sequence>
<dbReference type="EC" id="2.4.1.-" evidence="11"/>
<comment type="subcellular location">
    <subcellularLocation>
        <location evidence="1 11">Golgi apparatus membrane</location>
        <topology evidence="1 11">Single-pass type II membrane protein</topology>
    </subcellularLocation>
</comment>
<accession>A0A7R8WAS7</accession>
<dbReference type="CDD" id="cd23439">
    <property type="entry name" value="beta-trefoil_Ricin_GALNT10-like"/>
    <property type="match status" value="1"/>
</dbReference>
<dbReference type="SUPFAM" id="SSF50370">
    <property type="entry name" value="Ricin B-like lectins"/>
    <property type="match status" value="1"/>
</dbReference>
<keyword evidence="8 11" id="KW-0472">Membrane</keyword>
<dbReference type="EMBL" id="OB660639">
    <property type="protein sequence ID" value="CAD7225696.1"/>
    <property type="molecule type" value="Genomic_DNA"/>
</dbReference>
<dbReference type="Gene3D" id="2.60.40.150">
    <property type="entry name" value="C2 domain"/>
    <property type="match status" value="1"/>
</dbReference>
<dbReference type="CDD" id="cd02510">
    <property type="entry name" value="pp-GalNAc-T"/>
    <property type="match status" value="1"/>
</dbReference>
<keyword evidence="4 11" id="KW-0430">Lectin</keyword>
<keyword evidence="11" id="KW-0808">Transferase</keyword>
<evidence type="ECO:0000256" key="4">
    <source>
        <dbReference type="ARBA" id="ARBA00022734"/>
    </source>
</evidence>
<dbReference type="Gene3D" id="2.80.10.50">
    <property type="match status" value="1"/>
</dbReference>
<gene>
    <name evidence="12" type="ORF">CTOB1V02_LOCUS3628</name>
</gene>
<keyword evidence="3 11" id="KW-0812">Transmembrane</keyword>
<dbReference type="InterPro" id="IPR000008">
    <property type="entry name" value="C2_dom"/>
</dbReference>
<evidence type="ECO:0000256" key="7">
    <source>
        <dbReference type="ARBA" id="ARBA00023034"/>
    </source>
</evidence>
<dbReference type="AlphaFoldDB" id="A0A7R8WAS7"/>
<dbReference type="GO" id="GO:0000139">
    <property type="term" value="C:Golgi membrane"/>
    <property type="evidence" value="ECO:0007669"/>
    <property type="project" value="UniProtKB-SubCell"/>
</dbReference>
<evidence type="ECO:0000256" key="3">
    <source>
        <dbReference type="ARBA" id="ARBA00022692"/>
    </source>
</evidence>
<reference evidence="12" key="1">
    <citation type="submission" date="2020-11" db="EMBL/GenBank/DDBJ databases">
        <authorList>
            <person name="Tran Van P."/>
        </authorList>
    </citation>
    <scope>NUCLEOTIDE SEQUENCE</scope>
</reference>
<name>A0A7R8WAS7_9CRUS</name>
<dbReference type="Pfam" id="PF00535">
    <property type="entry name" value="Glycos_transf_2"/>
    <property type="match status" value="1"/>
</dbReference>
<dbReference type="SMART" id="SM00239">
    <property type="entry name" value="C2"/>
    <property type="match status" value="1"/>
</dbReference>
<evidence type="ECO:0000256" key="11">
    <source>
        <dbReference type="RuleBase" id="RU361242"/>
    </source>
</evidence>
<dbReference type="GO" id="GO:0004653">
    <property type="term" value="F:polypeptide N-acetylgalactosaminyltransferase activity"/>
    <property type="evidence" value="ECO:0007669"/>
    <property type="project" value="TreeGrafter"/>
</dbReference>